<dbReference type="Pfam" id="PF03797">
    <property type="entry name" value="Autotransporter"/>
    <property type="match status" value="1"/>
</dbReference>
<dbReference type="SUPFAM" id="SSF103515">
    <property type="entry name" value="Autotransporter"/>
    <property type="match status" value="1"/>
</dbReference>
<keyword evidence="3" id="KW-1185">Reference proteome</keyword>
<dbReference type="Gene3D" id="2.40.128.130">
    <property type="entry name" value="Autotransporter beta-domain"/>
    <property type="match status" value="1"/>
</dbReference>
<gene>
    <name evidence="2" type="ORF">CV103_07775</name>
</gene>
<dbReference type="Proteomes" id="UP000241206">
    <property type="component" value="Unassembled WGS sequence"/>
</dbReference>
<reference evidence="2 3" key="1">
    <citation type="submission" date="2017-11" db="EMBL/GenBank/DDBJ databases">
        <title>Sphingomonas oleivorans sp. nov., isolated from oil-contaminated soil.</title>
        <authorList>
            <person name="Wang L."/>
            <person name="Chen L."/>
        </authorList>
    </citation>
    <scope>NUCLEOTIDE SEQUENCE [LARGE SCALE GENOMIC DNA]</scope>
    <source>
        <strain evidence="2 3">K101</strain>
    </source>
</reference>
<protein>
    <recommendedName>
        <fullName evidence="1">Autotransporter domain-containing protein</fullName>
    </recommendedName>
</protein>
<evidence type="ECO:0000313" key="3">
    <source>
        <dbReference type="Proteomes" id="UP000241206"/>
    </source>
</evidence>
<evidence type="ECO:0000259" key="1">
    <source>
        <dbReference type="PROSITE" id="PS51208"/>
    </source>
</evidence>
<dbReference type="InterPro" id="IPR005546">
    <property type="entry name" value="Autotransporte_beta"/>
</dbReference>
<dbReference type="NCBIfam" id="TIGR01414">
    <property type="entry name" value="autotrans_barl"/>
    <property type="match status" value="1"/>
</dbReference>
<dbReference type="InterPro" id="IPR036709">
    <property type="entry name" value="Autotransporte_beta_dom_sf"/>
</dbReference>
<evidence type="ECO:0000313" key="2">
    <source>
        <dbReference type="EMBL" id="PTD24417.1"/>
    </source>
</evidence>
<name>A0A2T4I4I7_9SPHN</name>
<organism evidence="2 3">
    <name type="scientific">Edaphosphingomonas fennica</name>
    <dbReference type="NCBI Taxonomy" id="114404"/>
    <lineage>
        <taxon>Bacteria</taxon>
        <taxon>Pseudomonadati</taxon>
        <taxon>Pseudomonadota</taxon>
        <taxon>Alphaproteobacteria</taxon>
        <taxon>Sphingomonadales</taxon>
        <taxon>Rhizorhabdaceae</taxon>
        <taxon>Edaphosphingomonas</taxon>
    </lineage>
</organism>
<dbReference type="GO" id="GO:0019867">
    <property type="term" value="C:outer membrane"/>
    <property type="evidence" value="ECO:0007669"/>
    <property type="project" value="InterPro"/>
</dbReference>
<dbReference type="EMBL" id="PHHF01000034">
    <property type="protein sequence ID" value="PTD24417.1"/>
    <property type="molecule type" value="Genomic_DNA"/>
</dbReference>
<dbReference type="PROSITE" id="PS51208">
    <property type="entry name" value="AUTOTRANSPORTER"/>
    <property type="match status" value="1"/>
</dbReference>
<feature type="domain" description="Autotransporter" evidence="1">
    <location>
        <begin position="1"/>
        <end position="204"/>
    </location>
</feature>
<accession>A0A2T4I4I7</accession>
<dbReference type="AlphaFoldDB" id="A0A2T4I4I7"/>
<proteinExistence type="predicted"/>
<sequence length="204" mass="20479">MVSAGTLSGRAGDTLTMGSLTLANASTIAVQLGAPSAAALFDVTGDLTLDGRLSITDAGGFGAGGVAVEPFVGIAHVVLDSEAARERGGAAALAVRHDRMATSFATLGARLAHGFDLGGVKADLRTVAGWRHAFGDRTPEAALAFAGGTPFTVTGAPVARNALSADIGLGIALSSQARFDISYAGDIASSTQNHSGRATFSWMF</sequence>
<dbReference type="InterPro" id="IPR006315">
    <property type="entry name" value="OM_autotransptr_brl_dom"/>
</dbReference>
<comment type="caution">
    <text evidence="2">The sequence shown here is derived from an EMBL/GenBank/DDBJ whole genome shotgun (WGS) entry which is preliminary data.</text>
</comment>